<dbReference type="Proteomes" id="UP000188597">
    <property type="component" value="Unassembled WGS sequence"/>
</dbReference>
<dbReference type="PANTHER" id="PTHR30619">
    <property type="entry name" value="DNA INTERNALIZATION/COMPETENCE PROTEIN COMEC/REC2"/>
    <property type="match status" value="1"/>
</dbReference>
<dbReference type="AlphaFoldDB" id="A0A1V3G9K7"/>
<feature type="signal peptide" evidence="1">
    <location>
        <begin position="1"/>
        <end position="28"/>
    </location>
</feature>
<feature type="domain" description="Metallo-beta-lactamase" evidence="2">
    <location>
        <begin position="43"/>
        <end position="237"/>
    </location>
</feature>
<dbReference type="RefSeq" id="WP_077363635.1">
    <property type="nucleotide sequence ID" value="NZ_MQMF01000002.1"/>
</dbReference>
<dbReference type="InterPro" id="IPR052159">
    <property type="entry name" value="Competence_DNA_uptake"/>
</dbReference>
<name>A0A1V3G9K7_9BACL</name>
<proteinExistence type="predicted"/>
<evidence type="ECO:0000313" key="3">
    <source>
        <dbReference type="EMBL" id="OOE13101.1"/>
    </source>
</evidence>
<dbReference type="CDD" id="cd07731">
    <property type="entry name" value="ComA-like_MBL-fold"/>
    <property type="match status" value="1"/>
</dbReference>
<sequence length="285" mass="32078">MKKYNKSAAFVICFLLVWMLVPGKTAHADWFDPLKIHFLDVGQADCILVEAPNGQTMLIDGGDEHDAEEIITYLKREGITHLDIVVASHPHHDHIGSLDDVIRAFPVSVLYMPNLPYDTKYYHDLFRVLNEKQIPVDRAKAGVYFKMGFSVKVEMLAPKGSYYKHINDYSAVIKIQHGKKNFLLMADAGAEEEKEIMSRGGVKADVIKIGHHGANTGSSMEFLKKVKAKTAVISVGKNNPYQFPSKEVLYRLNNRKMTVYRTDQLGAIIATSNGKKIMFRTNALH</sequence>
<dbReference type="Gene3D" id="3.60.15.10">
    <property type="entry name" value="Ribonuclease Z/Hydroxyacylglutathione hydrolase-like"/>
    <property type="match status" value="1"/>
</dbReference>
<dbReference type="SMART" id="SM00849">
    <property type="entry name" value="Lactamase_B"/>
    <property type="match status" value="1"/>
</dbReference>
<evidence type="ECO:0000259" key="2">
    <source>
        <dbReference type="SMART" id="SM00849"/>
    </source>
</evidence>
<accession>A0A1V3G9K7</accession>
<evidence type="ECO:0000256" key="1">
    <source>
        <dbReference type="SAM" id="SignalP"/>
    </source>
</evidence>
<dbReference type="OrthoDB" id="9761531at2"/>
<dbReference type="SUPFAM" id="SSF56281">
    <property type="entry name" value="Metallo-hydrolase/oxidoreductase"/>
    <property type="match status" value="1"/>
</dbReference>
<evidence type="ECO:0000313" key="4">
    <source>
        <dbReference type="Proteomes" id="UP000188597"/>
    </source>
</evidence>
<dbReference type="InterPro" id="IPR001279">
    <property type="entry name" value="Metallo-B-lactamas"/>
</dbReference>
<dbReference type="InterPro" id="IPR035681">
    <property type="entry name" value="ComA-like_MBL"/>
</dbReference>
<dbReference type="InterPro" id="IPR036866">
    <property type="entry name" value="RibonucZ/Hydroxyglut_hydro"/>
</dbReference>
<dbReference type="PANTHER" id="PTHR30619:SF7">
    <property type="entry name" value="BETA-LACTAMASE DOMAIN PROTEIN"/>
    <property type="match status" value="1"/>
</dbReference>
<reference evidence="3 4" key="1">
    <citation type="submission" date="2016-11" db="EMBL/GenBank/DDBJ databases">
        <authorList>
            <person name="Jaros S."/>
            <person name="Januszkiewicz K."/>
            <person name="Wedrychowicz H."/>
        </authorList>
    </citation>
    <scope>NUCLEOTIDE SEQUENCE [LARGE SCALE GENOMIC DNA]</scope>
    <source>
        <strain evidence="3 4">Con a/3</strain>
    </source>
</reference>
<protein>
    <recommendedName>
        <fullName evidence="2">Metallo-beta-lactamase domain-containing protein</fullName>
    </recommendedName>
</protein>
<comment type="caution">
    <text evidence="3">The sequence shown here is derived from an EMBL/GenBank/DDBJ whole genome shotgun (WGS) entry which is preliminary data.</text>
</comment>
<dbReference type="Pfam" id="PF00753">
    <property type="entry name" value="Lactamase_B"/>
    <property type="match status" value="1"/>
</dbReference>
<feature type="chain" id="PRO_5012098453" description="Metallo-beta-lactamase domain-containing protein" evidence="1">
    <location>
        <begin position="29"/>
        <end position="285"/>
    </location>
</feature>
<dbReference type="EMBL" id="MQMF01000002">
    <property type="protein sequence ID" value="OOE13101.1"/>
    <property type="molecule type" value="Genomic_DNA"/>
</dbReference>
<keyword evidence="1" id="KW-0732">Signal</keyword>
<organism evidence="3 4">
    <name type="scientific">Fictibacillus arsenicus</name>
    <dbReference type="NCBI Taxonomy" id="255247"/>
    <lineage>
        <taxon>Bacteria</taxon>
        <taxon>Bacillati</taxon>
        <taxon>Bacillota</taxon>
        <taxon>Bacilli</taxon>
        <taxon>Bacillales</taxon>
        <taxon>Fictibacillaceae</taxon>
        <taxon>Fictibacillus</taxon>
    </lineage>
</organism>
<gene>
    <name evidence="3" type="ORF">UN64_13800</name>
</gene>